<feature type="compositionally biased region" description="Basic and acidic residues" evidence="1">
    <location>
        <begin position="266"/>
        <end position="285"/>
    </location>
</feature>
<dbReference type="Proteomes" id="UP000714275">
    <property type="component" value="Unassembled WGS sequence"/>
</dbReference>
<sequence length="285" mass="32244">MAPSSQNGVSRFHYHPEYYLEDGNVTFHVEDTLFRVHRHFFEAESQFFAKEFAKAPPGQEGTSDSTAFRLHQVTIADFAKFLWVWYSPSYRRERKPKDHWLTVLELSTLWQFPEMKKLAVDELQNLDIEPIEKITTYDRYHIDKSLLLPAYKLLCKRASRMSAEEGEQLRMPTVLGIHEARERAVRSAAEGGCLSPTSADADDEELERILIDVFNLKGHATNRQGARPEVKSDPVPLIKTPKPGVNGATNGNGSSASGSSTQNDTNKQKDADKNKGTAYREGKDE</sequence>
<feature type="compositionally biased region" description="Low complexity" evidence="1">
    <location>
        <begin position="246"/>
        <end position="261"/>
    </location>
</feature>
<evidence type="ECO:0000259" key="2">
    <source>
        <dbReference type="PROSITE" id="PS50097"/>
    </source>
</evidence>
<dbReference type="InterPro" id="IPR011333">
    <property type="entry name" value="SKP1/BTB/POZ_sf"/>
</dbReference>
<dbReference type="CDD" id="cd18186">
    <property type="entry name" value="BTB_POZ_ZBTB_KLHL-like"/>
    <property type="match status" value="1"/>
</dbReference>
<dbReference type="Gene3D" id="3.30.710.10">
    <property type="entry name" value="Potassium Channel Kv1.1, Chain A"/>
    <property type="match status" value="1"/>
</dbReference>
<organism evidence="3 4">
    <name type="scientific">Suillus placidus</name>
    <dbReference type="NCBI Taxonomy" id="48579"/>
    <lineage>
        <taxon>Eukaryota</taxon>
        <taxon>Fungi</taxon>
        <taxon>Dikarya</taxon>
        <taxon>Basidiomycota</taxon>
        <taxon>Agaricomycotina</taxon>
        <taxon>Agaricomycetes</taxon>
        <taxon>Agaricomycetidae</taxon>
        <taxon>Boletales</taxon>
        <taxon>Suillineae</taxon>
        <taxon>Suillaceae</taxon>
        <taxon>Suillus</taxon>
    </lineage>
</organism>
<protein>
    <recommendedName>
        <fullName evidence="2">BTB domain-containing protein</fullName>
    </recommendedName>
</protein>
<evidence type="ECO:0000313" key="3">
    <source>
        <dbReference type="EMBL" id="KAG1781123.1"/>
    </source>
</evidence>
<accession>A0A9P7A2X9</accession>
<evidence type="ECO:0000256" key="1">
    <source>
        <dbReference type="SAM" id="MobiDB-lite"/>
    </source>
</evidence>
<reference evidence="3" key="1">
    <citation type="journal article" date="2020" name="New Phytol.">
        <title>Comparative genomics reveals dynamic genome evolution in host specialist ectomycorrhizal fungi.</title>
        <authorList>
            <person name="Lofgren L.A."/>
            <person name="Nguyen N.H."/>
            <person name="Vilgalys R."/>
            <person name="Ruytinx J."/>
            <person name="Liao H.L."/>
            <person name="Branco S."/>
            <person name="Kuo A."/>
            <person name="LaButti K."/>
            <person name="Lipzen A."/>
            <person name="Andreopoulos W."/>
            <person name="Pangilinan J."/>
            <person name="Riley R."/>
            <person name="Hundley H."/>
            <person name="Na H."/>
            <person name="Barry K."/>
            <person name="Grigoriev I.V."/>
            <person name="Stajich J.E."/>
            <person name="Kennedy P.G."/>
        </authorList>
    </citation>
    <scope>NUCLEOTIDE SEQUENCE</scope>
    <source>
        <strain evidence="3">DOB743</strain>
    </source>
</reference>
<dbReference type="EMBL" id="JABBWD010000006">
    <property type="protein sequence ID" value="KAG1781123.1"/>
    <property type="molecule type" value="Genomic_DNA"/>
</dbReference>
<dbReference type="SUPFAM" id="SSF54695">
    <property type="entry name" value="POZ domain"/>
    <property type="match status" value="1"/>
</dbReference>
<dbReference type="AlphaFoldDB" id="A0A9P7A2X9"/>
<dbReference type="InterPro" id="IPR000210">
    <property type="entry name" value="BTB/POZ_dom"/>
</dbReference>
<keyword evidence="4" id="KW-1185">Reference proteome</keyword>
<feature type="domain" description="BTB" evidence="2">
    <location>
        <begin position="23"/>
        <end position="94"/>
    </location>
</feature>
<gene>
    <name evidence="3" type="ORF">EV702DRAFT_1247625</name>
</gene>
<comment type="caution">
    <text evidence="3">The sequence shown here is derived from an EMBL/GenBank/DDBJ whole genome shotgun (WGS) entry which is preliminary data.</text>
</comment>
<name>A0A9P7A2X9_9AGAM</name>
<dbReference type="PROSITE" id="PS50097">
    <property type="entry name" value="BTB"/>
    <property type="match status" value="1"/>
</dbReference>
<dbReference type="OrthoDB" id="9997739at2759"/>
<dbReference type="Pfam" id="PF00651">
    <property type="entry name" value="BTB"/>
    <property type="match status" value="1"/>
</dbReference>
<proteinExistence type="predicted"/>
<evidence type="ECO:0000313" key="4">
    <source>
        <dbReference type="Proteomes" id="UP000714275"/>
    </source>
</evidence>
<feature type="region of interest" description="Disordered" evidence="1">
    <location>
        <begin position="222"/>
        <end position="285"/>
    </location>
</feature>